<gene>
    <name evidence="2" type="ORF">OWR29_39210</name>
</gene>
<dbReference type="Proteomes" id="UP001151002">
    <property type="component" value="Unassembled WGS sequence"/>
</dbReference>
<evidence type="ECO:0000256" key="1">
    <source>
        <dbReference type="SAM" id="MobiDB-lite"/>
    </source>
</evidence>
<dbReference type="RefSeq" id="WP_267568618.1">
    <property type="nucleotide sequence ID" value="NZ_JAPNTZ010000018.1"/>
</dbReference>
<accession>A0ABT4BC55</accession>
<keyword evidence="2" id="KW-0540">Nuclease</keyword>
<proteinExistence type="predicted"/>
<dbReference type="Pfam" id="PF14414">
    <property type="entry name" value="WHH"/>
    <property type="match status" value="1"/>
</dbReference>
<feature type="region of interest" description="Disordered" evidence="1">
    <location>
        <begin position="27"/>
        <end position="61"/>
    </location>
</feature>
<name>A0ABT4BC55_9ACTN</name>
<organism evidence="2 3">
    <name type="scientific">Paractinoplanes pyxinae</name>
    <dbReference type="NCBI Taxonomy" id="2997416"/>
    <lineage>
        <taxon>Bacteria</taxon>
        <taxon>Bacillati</taxon>
        <taxon>Actinomycetota</taxon>
        <taxon>Actinomycetes</taxon>
        <taxon>Micromonosporales</taxon>
        <taxon>Micromonosporaceae</taxon>
        <taxon>Paractinoplanes</taxon>
    </lineage>
</organism>
<evidence type="ECO:0000313" key="3">
    <source>
        <dbReference type="Proteomes" id="UP001151002"/>
    </source>
</evidence>
<evidence type="ECO:0000313" key="2">
    <source>
        <dbReference type="EMBL" id="MCY1144061.1"/>
    </source>
</evidence>
<feature type="compositionally biased region" description="Basic and acidic residues" evidence="1">
    <location>
        <begin position="51"/>
        <end position="61"/>
    </location>
</feature>
<reference evidence="2" key="1">
    <citation type="submission" date="2022-11" db="EMBL/GenBank/DDBJ databases">
        <authorList>
            <person name="Somphong A."/>
            <person name="Phongsopitanun W."/>
        </authorList>
    </citation>
    <scope>NUCLEOTIDE SEQUENCE</scope>
    <source>
        <strain evidence="2">Pm04-4</strain>
    </source>
</reference>
<keyword evidence="2" id="KW-0255">Endonuclease</keyword>
<dbReference type="EMBL" id="JAPNTZ010000018">
    <property type="protein sequence ID" value="MCY1144061.1"/>
    <property type="molecule type" value="Genomic_DNA"/>
</dbReference>
<comment type="caution">
    <text evidence="2">The sequence shown here is derived from an EMBL/GenBank/DDBJ whole genome shotgun (WGS) entry which is preliminary data.</text>
</comment>
<protein>
    <submittedName>
        <fullName evidence="2">HNH endonuclease</fullName>
    </submittedName>
</protein>
<dbReference type="InterPro" id="IPR032869">
    <property type="entry name" value="WHH_dom_containing"/>
</dbReference>
<keyword evidence="2" id="KW-0378">Hydrolase</keyword>
<dbReference type="GO" id="GO:0004519">
    <property type="term" value="F:endonuclease activity"/>
    <property type="evidence" value="ECO:0007669"/>
    <property type="project" value="UniProtKB-KW"/>
</dbReference>
<sequence>MRALENVLEDGKVHDYAAQAVARNSRGRPIPADVKRLPSGKLPSNRQFAGKKFDDPKRWTPKLQEKYPDGVRFSDDGFPDFSPHVTHTVKFDPPGFAGNHSTDFTEANRLAGLPETPDGYTGHHHQDTNTMQLIPSDLHNAVRHAAGVAFTKGRS</sequence>
<keyword evidence="3" id="KW-1185">Reference proteome</keyword>